<feature type="compositionally biased region" description="Basic residues" evidence="1">
    <location>
        <begin position="156"/>
        <end position="166"/>
    </location>
</feature>
<gene>
    <name evidence="2" type="ORF">B0I35DRAFT_439872</name>
</gene>
<dbReference type="AlphaFoldDB" id="A0A8K0WNA6"/>
<accession>A0A8K0WNA6</accession>
<comment type="caution">
    <text evidence="2">The sequence shown here is derived from an EMBL/GenBank/DDBJ whole genome shotgun (WGS) entry which is preliminary data.</text>
</comment>
<sequence>MGDNRGKKRAGKPVAQPHRQVWTDNDRLNLLAYLNWCVQHNVEFNETVIRHLSEVLKKNFTSRQVRDKLHREWTKYGTCDKFEDLFALGTAGLNPMEDEDQEISRIMKGLHSPRLPYRLRSASLAFTTRSRSRSIAPEVKTEPSARQRSSSIPNYRSRRAKEKKRQLISSPRMDDQPVETSLTNHAAVSEDEDVDMQSENAVNEDDSELSSVILSDEFDLDPPIWPNITEESGESTSSSTETNQVSGGLKRLQALEKDLLTHQGYVFTLKNKMSEMQREIDEMRHRDRVARPDQYELQEENWILTQKVRAKDRLLQQFRGREMSMPGLYEANITTECGVLYHEIGDACKYICDIDPNEDFAEVQDHFHQSAQTWSLKVSGWDMERLLHHCHSEDIPKDKLLSSLVAAAVFDLIFQPILPEILALECPLLGEYRKFIYTKDGHKALQELDIICLRSLTSKDVFLGEVIPQKTKLLLEFIWDTLRFLLPPDNLQRAKPSAAYDETTPESTGLGNALSLAMELKSQLMCSTRRYKFIFIKPGERFNPSYMHQDDGNFSVSLSGKHHSSADRFGESAEVNFCLFPALYSAPRDDSSDSPERHFAGNYDECTTEARLEELSSLTLMSPAIVLLK</sequence>
<protein>
    <submittedName>
        <fullName evidence="2">Uncharacterized protein</fullName>
    </submittedName>
</protein>
<keyword evidence="3" id="KW-1185">Reference proteome</keyword>
<feature type="region of interest" description="Disordered" evidence="1">
    <location>
        <begin position="131"/>
        <end position="208"/>
    </location>
</feature>
<dbReference type="OrthoDB" id="303107at2759"/>
<evidence type="ECO:0000256" key="1">
    <source>
        <dbReference type="SAM" id="MobiDB-lite"/>
    </source>
</evidence>
<feature type="region of interest" description="Disordered" evidence="1">
    <location>
        <begin position="227"/>
        <end position="247"/>
    </location>
</feature>
<dbReference type="EMBL" id="JAGPNK010000012">
    <property type="protein sequence ID" value="KAH7310910.1"/>
    <property type="molecule type" value="Genomic_DNA"/>
</dbReference>
<feature type="compositionally biased region" description="Acidic residues" evidence="1">
    <location>
        <begin position="189"/>
        <end position="208"/>
    </location>
</feature>
<dbReference type="Proteomes" id="UP000813444">
    <property type="component" value="Unassembled WGS sequence"/>
</dbReference>
<evidence type="ECO:0000313" key="3">
    <source>
        <dbReference type="Proteomes" id="UP000813444"/>
    </source>
</evidence>
<reference evidence="2" key="1">
    <citation type="journal article" date="2021" name="Nat. Commun.">
        <title>Genetic determinants of endophytism in the Arabidopsis root mycobiome.</title>
        <authorList>
            <person name="Mesny F."/>
            <person name="Miyauchi S."/>
            <person name="Thiergart T."/>
            <person name="Pickel B."/>
            <person name="Atanasova L."/>
            <person name="Karlsson M."/>
            <person name="Huettel B."/>
            <person name="Barry K.W."/>
            <person name="Haridas S."/>
            <person name="Chen C."/>
            <person name="Bauer D."/>
            <person name="Andreopoulos W."/>
            <person name="Pangilinan J."/>
            <person name="LaButti K."/>
            <person name="Riley R."/>
            <person name="Lipzen A."/>
            <person name="Clum A."/>
            <person name="Drula E."/>
            <person name="Henrissat B."/>
            <person name="Kohler A."/>
            <person name="Grigoriev I.V."/>
            <person name="Martin F.M."/>
            <person name="Hacquard S."/>
        </authorList>
    </citation>
    <scope>NUCLEOTIDE SEQUENCE</scope>
    <source>
        <strain evidence="2">MPI-CAGE-CH-0235</strain>
    </source>
</reference>
<organism evidence="2 3">
    <name type="scientific">Stachybotrys elegans</name>
    <dbReference type="NCBI Taxonomy" id="80388"/>
    <lineage>
        <taxon>Eukaryota</taxon>
        <taxon>Fungi</taxon>
        <taxon>Dikarya</taxon>
        <taxon>Ascomycota</taxon>
        <taxon>Pezizomycotina</taxon>
        <taxon>Sordariomycetes</taxon>
        <taxon>Hypocreomycetidae</taxon>
        <taxon>Hypocreales</taxon>
        <taxon>Stachybotryaceae</taxon>
        <taxon>Stachybotrys</taxon>
    </lineage>
</organism>
<proteinExistence type="predicted"/>
<evidence type="ECO:0000313" key="2">
    <source>
        <dbReference type="EMBL" id="KAH7310910.1"/>
    </source>
</evidence>
<name>A0A8K0WNA6_9HYPO</name>